<dbReference type="InterPro" id="IPR005107">
    <property type="entry name" value="CO_DH_flav_C"/>
</dbReference>
<comment type="subunit">
    <text evidence="4">Homodimer.</text>
</comment>
<dbReference type="Pfam" id="PF02738">
    <property type="entry name" value="MoCoBD_1"/>
    <property type="match status" value="1"/>
</dbReference>
<dbReference type="SMART" id="SM01008">
    <property type="entry name" value="Ald_Xan_dh_C"/>
    <property type="match status" value="1"/>
</dbReference>
<gene>
    <name evidence="19" type="ORF">CINC_LOCUS11845</name>
</gene>
<feature type="domain" description="FAD-binding PCMH-type" evidence="18">
    <location>
        <begin position="165"/>
        <end position="346"/>
    </location>
</feature>
<feature type="binding site" evidence="17">
    <location>
        <position position="104"/>
    </location>
    <ligand>
        <name>[2Fe-2S] cluster</name>
        <dbReference type="ChEBI" id="CHEBI:190135"/>
        <label>2</label>
    </ligand>
</feature>
<keyword evidence="11 17" id="KW-0408">Iron</keyword>
<dbReference type="SUPFAM" id="SSF47741">
    <property type="entry name" value="CO dehydrogenase ISP C-domain like"/>
    <property type="match status" value="1"/>
</dbReference>
<keyword evidence="12 17" id="KW-0411">Iron-sulfur</keyword>
<evidence type="ECO:0000256" key="15">
    <source>
        <dbReference type="PIRSR" id="PIRSR000127-1"/>
    </source>
</evidence>
<accession>A0A9P0G0K2</accession>
<dbReference type="PROSITE" id="PS00197">
    <property type="entry name" value="2FE2S_FER_1"/>
    <property type="match status" value="1"/>
</dbReference>
<dbReference type="OrthoDB" id="8300278at2759"/>
<feature type="binding site" evidence="17">
    <location>
        <position position="7"/>
    </location>
    <ligand>
        <name>[2Fe-2S] cluster</name>
        <dbReference type="ChEBI" id="CHEBI:190135"/>
        <label>1</label>
    </ligand>
</feature>
<comment type="cofactor">
    <cofactor evidence="17">
        <name>Mo-molybdopterin</name>
        <dbReference type="ChEBI" id="CHEBI:71302"/>
    </cofactor>
    <text evidence="17">Binds 1 Mo-molybdopterin (Mo-MPT) cofactor per subunit.</text>
</comment>
<evidence type="ECO:0000313" key="20">
    <source>
        <dbReference type="Proteomes" id="UP001154114"/>
    </source>
</evidence>
<evidence type="ECO:0000313" key="19">
    <source>
        <dbReference type="EMBL" id="CAH0625211.1"/>
    </source>
</evidence>
<evidence type="ECO:0000256" key="14">
    <source>
        <dbReference type="ARBA" id="ARBA00034078"/>
    </source>
</evidence>
<keyword evidence="7 17" id="KW-0001">2Fe-2S</keyword>
<evidence type="ECO:0000256" key="10">
    <source>
        <dbReference type="ARBA" id="ARBA00023002"/>
    </source>
</evidence>
<dbReference type="SUPFAM" id="SSF56003">
    <property type="entry name" value="Molybdenum cofactor-binding domain"/>
    <property type="match status" value="1"/>
</dbReference>
<dbReference type="GO" id="GO:0005777">
    <property type="term" value="C:peroxisome"/>
    <property type="evidence" value="ECO:0007669"/>
    <property type="project" value="UniProtKB-SubCell"/>
</dbReference>
<dbReference type="InterPro" id="IPR016169">
    <property type="entry name" value="FAD-bd_PCMH_sub2"/>
</dbReference>
<evidence type="ECO:0000259" key="18">
    <source>
        <dbReference type="PROSITE" id="PS51387"/>
    </source>
</evidence>
<dbReference type="InterPro" id="IPR036884">
    <property type="entry name" value="2Fe-2S-bd_dom_sf"/>
</dbReference>
<evidence type="ECO:0000256" key="6">
    <source>
        <dbReference type="ARBA" id="ARBA00022630"/>
    </source>
</evidence>
<evidence type="ECO:0000256" key="12">
    <source>
        <dbReference type="ARBA" id="ARBA00023014"/>
    </source>
</evidence>
<comment type="subcellular location">
    <subcellularLocation>
        <location evidence="2">Peroxisome</location>
    </subcellularLocation>
</comment>
<feature type="active site" description="Proton acceptor" evidence="15">
    <location>
        <position position="1160"/>
    </location>
</feature>
<keyword evidence="9 16" id="KW-0274">FAD</keyword>
<keyword evidence="13" id="KW-0576">Peroxisome</keyword>
<dbReference type="SMART" id="SM01092">
    <property type="entry name" value="CO_deh_flav_C"/>
    <property type="match status" value="1"/>
</dbReference>
<dbReference type="SUPFAM" id="SSF55447">
    <property type="entry name" value="CO dehydrogenase flavoprotein C-terminal domain-like"/>
    <property type="match status" value="1"/>
</dbReference>
<feature type="binding site" evidence="17">
    <location>
        <position position="989"/>
    </location>
    <ligand>
        <name>Mo-molybdopterin</name>
        <dbReference type="ChEBI" id="CHEBI:71302"/>
    </ligand>
    <ligandPart>
        <name>Mo</name>
        <dbReference type="ChEBI" id="CHEBI:28685"/>
    </ligandPart>
</feature>
<keyword evidence="5 17" id="KW-0500">Molybdenum</keyword>
<feature type="binding site" evidence="17">
    <location>
        <position position="835"/>
    </location>
    <ligand>
        <name>Mo-molybdopterin</name>
        <dbReference type="ChEBI" id="CHEBI:71302"/>
    </ligand>
    <ligandPart>
        <name>Mo</name>
        <dbReference type="ChEBI" id="CHEBI:28685"/>
    </ligandPart>
</feature>
<dbReference type="GO" id="GO:0051537">
    <property type="term" value="F:2 iron, 2 sulfur cluster binding"/>
    <property type="evidence" value="ECO:0007669"/>
    <property type="project" value="UniProtKB-KW"/>
</dbReference>
<dbReference type="InterPro" id="IPR016166">
    <property type="entry name" value="FAD-bd_PCMH"/>
</dbReference>
<dbReference type="GO" id="GO:0016491">
    <property type="term" value="F:oxidoreductase activity"/>
    <property type="evidence" value="ECO:0007669"/>
    <property type="project" value="UniProtKB-KW"/>
</dbReference>
<feature type="binding site" evidence="16">
    <location>
        <begin position="280"/>
        <end position="284"/>
    </location>
    <ligand>
        <name>FAD</name>
        <dbReference type="ChEBI" id="CHEBI:57692"/>
    </ligand>
</feature>
<dbReference type="InterPro" id="IPR012675">
    <property type="entry name" value="Beta-grasp_dom_sf"/>
</dbReference>
<dbReference type="Gene3D" id="3.30.390.50">
    <property type="entry name" value="CO dehydrogenase flavoprotein, C-terminal domain"/>
    <property type="match status" value="1"/>
</dbReference>
<feature type="binding site" evidence="17">
    <location>
        <position position="2"/>
    </location>
    <ligand>
        <name>[2Fe-2S] cluster</name>
        <dbReference type="ChEBI" id="CHEBI:190135"/>
        <label>1</label>
    </ligand>
</feature>
<dbReference type="InterPro" id="IPR006058">
    <property type="entry name" value="2Fe2S_fd_BS"/>
</dbReference>
<feature type="binding site" evidence="16">
    <location>
        <position position="354"/>
    </location>
    <ligand>
        <name>FAD</name>
        <dbReference type="ChEBI" id="CHEBI:57692"/>
    </ligand>
</feature>
<dbReference type="Gene3D" id="3.30.465.10">
    <property type="match status" value="1"/>
</dbReference>
<feature type="binding site" evidence="17">
    <location>
        <position position="70"/>
    </location>
    <ligand>
        <name>[2Fe-2S] cluster</name>
        <dbReference type="ChEBI" id="CHEBI:190135"/>
        <label>2</label>
    </ligand>
</feature>
<organism evidence="19 20">
    <name type="scientific">Chrysodeixis includens</name>
    <name type="common">Soybean looper</name>
    <name type="synonym">Pseudoplusia includens</name>
    <dbReference type="NCBI Taxonomy" id="689277"/>
    <lineage>
        <taxon>Eukaryota</taxon>
        <taxon>Metazoa</taxon>
        <taxon>Ecdysozoa</taxon>
        <taxon>Arthropoda</taxon>
        <taxon>Hexapoda</taxon>
        <taxon>Insecta</taxon>
        <taxon>Pterygota</taxon>
        <taxon>Neoptera</taxon>
        <taxon>Endopterygota</taxon>
        <taxon>Lepidoptera</taxon>
        <taxon>Glossata</taxon>
        <taxon>Ditrysia</taxon>
        <taxon>Noctuoidea</taxon>
        <taxon>Noctuidae</taxon>
        <taxon>Plusiinae</taxon>
        <taxon>Chrysodeixis</taxon>
    </lineage>
</organism>
<dbReference type="FunFam" id="3.30.365.10:FF:000001">
    <property type="entry name" value="Xanthine dehydrogenase oxidase"/>
    <property type="match status" value="1"/>
</dbReference>
<evidence type="ECO:0000256" key="7">
    <source>
        <dbReference type="ARBA" id="ARBA00022714"/>
    </source>
</evidence>
<keyword evidence="20" id="KW-1185">Reference proteome</keyword>
<dbReference type="GO" id="GO:0071949">
    <property type="term" value="F:FAD binding"/>
    <property type="evidence" value="ECO:0007669"/>
    <property type="project" value="InterPro"/>
</dbReference>
<dbReference type="Gene3D" id="3.30.365.10">
    <property type="entry name" value="Aldehyde oxidase/xanthine dehydrogenase, molybdopterin binding domain"/>
    <property type="match status" value="4"/>
</dbReference>
<dbReference type="Pfam" id="PF03450">
    <property type="entry name" value="CO_deh_flav_C"/>
    <property type="match status" value="1"/>
</dbReference>
<keyword evidence="8 17" id="KW-0479">Metal-binding</keyword>
<evidence type="ECO:0000256" key="11">
    <source>
        <dbReference type="ARBA" id="ARBA00023004"/>
    </source>
</evidence>
<dbReference type="Gene3D" id="3.10.20.30">
    <property type="match status" value="1"/>
</dbReference>
<sequence>MCREAGCGACVLSVRRGDTPSYAVNSCMMPVTSCHGLDVTTIEDLGNRNNGYHALQTTLAEDNGSQCGYCSPGWVMSMYSLLQTNPDITMLEIEKSLGSNVCRCTGYRPILDAFKKFAKDAPRQITLPDIEDLHICKKTGDECDRSKCEDSEWCFVDKEDVIEIKLKDGRLWVRALTIRDIFKILNREGDGSYMLINGNTGKGVYPIAEYPKLLIDISGVQELKGYVLDQNLIVKAGTTLTEFLQIMKTVAAKNEYFQYLLKIHEHVLKVGHVPVRNSGSIAGNLMLKNQNNGFASDIFLLLETVGAQVTIQINSIITRTLTMQQFLKTAMKGRLLVNVMLPPLSKEHKLVTFKVMARADAARGMVNAGFLYKMKSASSNIVDTARIVIGNISPSFVRATATEKYLTGKNLFTNDTLAAALKTLEKELVVEENPSEPPVAYRKQAALGLFYKGLLTLAPENTVNPRYRSGASKIHDERPVSRGYQLFETNTEKWPINKPVTKVEALIQTAGEAFYVEDLPRFHQEVFCAFALSTVALGDLVSIDSSKALAYPGVIAFYSAKDIPGQNTFTMTDQLLFGSTEEVLCSGTVSYYNQPIGIIVAESRHIADTAAKLVVGQYTNIKDPVIDIKDVKDDPERTIAAMTSEPTDRGEDVVKEIKGLNTIYGQYHFTMETLVTVVNPSDQGLDVYSSTHWIEGVQMMIAKALNMDQNRVDVYTRRVGGSYGLKLSRANQGAIAAALVVNKLNRPCRFIQSLTTNTRAHGKRLPCVSEFDAGVNSSGQIQYINYNIFEDNGYKVNERFSLIGLEVFNNAYNKARWNYKSFDSTTDTASNTWARAPGTLEHIAMAELLMEQISYEMNLDPIDVRFANLDAEYESSLKEMVDTILVKSDYKNRRNLVTKFNSENRWKKRGLRVAFLRWSPTGGLNLYINISIYRGDGTVAITHGGIEMGQGINTKAVQVAAYLLNIPMDKIKIKENNTMIAPNCYVSGGSLVNFNVVVGVRRACEELLEKLKPIRDQMDNPTWEELITEAYAQNVELQARGFTKNTEEYPYPCCGVTISEVEIDVLTGELEVLRVDLIEDVGLSISPEVDVGQVEGAFMMGLGYWTCENLKYDKNGELLTDRTWNYHVPLCRDIPQDLRVYFRKNSYTEDAIFGSKCIGEPPICMSVVIAFAIREAIVAARKESGISPQEWFPEKGPYTVAKNCLLASTKVEDFKFY</sequence>
<name>A0A9P0G0K2_CHRIL</name>
<dbReference type="InterPro" id="IPR000674">
    <property type="entry name" value="Ald_Oxase/Xan_DH_a/b"/>
</dbReference>
<dbReference type="InterPro" id="IPR002346">
    <property type="entry name" value="Mopterin_DH_FAD-bd"/>
</dbReference>
<reference evidence="19" key="1">
    <citation type="submission" date="2021-12" db="EMBL/GenBank/DDBJ databases">
        <authorList>
            <person name="King R."/>
        </authorList>
    </citation>
    <scope>NUCLEOTIDE SEQUENCE</scope>
</reference>
<dbReference type="InterPro" id="IPR016208">
    <property type="entry name" value="Ald_Oxase/xanthine_DH-like"/>
</dbReference>
<evidence type="ECO:0000256" key="16">
    <source>
        <dbReference type="PIRSR" id="PIRSR000127-2"/>
    </source>
</evidence>
<evidence type="ECO:0000256" key="5">
    <source>
        <dbReference type="ARBA" id="ARBA00022505"/>
    </source>
</evidence>
<keyword evidence="10" id="KW-0560">Oxidoreductase</keyword>
<dbReference type="EMBL" id="LR824010">
    <property type="protein sequence ID" value="CAH0625211.1"/>
    <property type="molecule type" value="Genomic_DNA"/>
</dbReference>
<dbReference type="SUPFAM" id="SSF56176">
    <property type="entry name" value="FAD-binding/transporter-associated domain-like"/>
    <property type="match status" value="1"/>
</dbReference>
<dbReference type="Pfam" id="PF01315">
    <property type="entry name" value="Ald_Xan_dh_C"/>
    <property type="match status" value="1"/>
</dbReference>
<dbReference type="PROSITE" id="PS51387">
    <property type="entry name" value="FAD_PCMH"/>
    <property type="match status" value="1"/>
</dbReference>
<comment type="cofactor">
    <cofactor evidence="1 16">
        <name>FAD</name>
        <dbReference type="ChEBI" id="CHEBI:57692"/>
    </cofactor>
</comment>
<dbReference type="Pfam" id="PF01799">
    <property type="entry name" value="Fer2_2"/>
    <property type="match status" value="1"/>
</dbReference>
<evidence type="ECO:0000256" key="8">
    <source>
        <dbReference type="ARBA" id="ARBA00022723"/>
    </source>
</evidence>
<dbReference type="SUPFAM" id="SSF54665">
    <property type="entry name" value="CO dehydrogenase molybdoprotein N-domain-like"/>
    <property type="match status" value="1"/>
</dbReference>
<dbReference type="GO" id="GO:0005506">
    <property type="term" value="F:iron ion binding"/>
    <property type="evidence" value="ECO:0007669"/>
    <property type="project" value="InterPro"/>
</dbReference>
<dbReference type="InterPro" id="IPR036683">
    <property type="entry name" value="CO_DH_flav_C_dom_sf"/>
</dbReference>
<dbReference type="Gene3D" id="3.90.1170.50">
    <property type="entry name" value="Aldehyde oxidase/xanthine dehydrogenase, a/b hammerhead"/>
    <property type="match status" value="1"/>
</dbReference>
<dbReference type="Pfam" id="PF00941">
    <property type="entry name" value="FAD_binding_5"/>
    <property type="match status" value="1"/>
</dbReference>
<evidence type="ECO:0000256" key="2">
    <source>
        <dbReference type="ARBA" id="ARBA00004275"/>
    </source>
</evidence>
<dbReference type="SUPFAM" id="SSF54292">
    <property type="entry name" value="2Fe-2S ferredoxin-like"/>
    <property type="match status" value="1"/>
</dbReference>
<evidence type="ECO:0000256" key="3">
    <source>
        <dbReference type="ARBA" id="ARBA00006849"/>
    </source>
</evidence>
<feature type="binding site" evidence="17">
    <location>
        <position position="102"/>
    </location>
    <ligand>
        <name>[2Fe-2S] cluster</name>
        <dbReference type="ChEBI" id="CHEBI:190135"/>
        <label>2</label>
    </ligand>
</feature>
<dbReference type="FunFam" id="3.30.365.10:FF:000002">
    <property type="entry name" value="Xanthine dehydrogenase oxidase"/>
    <property type="match status" value="1"/>
</dbReference>
<dbReference type="InterPro" id="IPR002888">
    <property type="entry name" value="2Fe-2S-bd"/>
</dbReference>
<comment type="similarity">
    <text evidence="3">Belongs to the xanthine dehydrogenase family.</text>
</comment>
<evidence type="ECO:0000256" key="1">
    <source>
        <dbReference type="ARBA" id="ARBA00001974"/>
    </source>
</evidence>
<keyword evidence="6" id="KW-0285">Flavoprotein</keyword>
<comment type="cofactor">
    <cofactor evidence="14">
        <name>[2Fe-2S] cluster</name>
        <dbReference type="ChEBI" id="CHEBI:190135"/>
    </cofactor>
</comment>
<evidence type="ECO:0000256" key="9">
    <source>
        <dbReference type="ARBA" id="ARBA00022827"/>
    </source>
</evidence>
<evidence type="ECO:0000256" key="4">
    <source>
        <dbReference type="ARBA" id="ARBA00011738"/>
    </source>
</evidence>
<feature type="binding site" evidence="17">
    <location>
        <position position="67"/>
    </location>
    <ligand>
        <name>[2Fe-2S] cluster</name>
        <dbReference type="ChEBI" id="CHEBI:190135"/>
        <label>2</label>
    </ligand>
</feature>
<dbReference type="InterPro" id="IPR008274">
    <property type="entry name" value="AldOxase/xan_DH_MoCoBD1"/>
</dbReference>
<dbReference type="Proteomes" id="UP001154114">
    <property type="component" value="Chromosome 7"/>
</dbReference>
<dbReference type="PANTHER" id="PTHR11908">
    <property type="entry name" value="XANTHINE DEHYDROGENASE"/>
    <property type="match status" value="1"/>
</dbReference>
<feature type="binding site" evidence="16">
    <location>
        <position position="336"/>
    </location>
    <ligand>
        <name>FAD</name>
        <dbReference type="ChEBI" id="CHEBI:57692"/>
    </ligand>
</feature>
<comment type="cofactor">
    <cofactor evidence="17">
        <name>[2Fe-2S] cluster</name>
        <dbReference type="ChEBI" id="CHEBI:190135"/>
    </cofactor>
    <text evidence="17">Binds 2 [2Fe-2S] clusters.</text>
</comment>
<feature type="binding site" evidence="17">
    <location>
        <position position="10"/>
    </location>
    <ligand>
        <name>[2Fe-2S] cluster</name>
        <dbReference type="ChEBI" id="CHEBI:190135"/>
        <label>1</label>
    </ligand>
</feature>
<dbReference type="PIRSF" id="PIRSF000127">
    <property type="entry name" value="Xanthine_DH"/>
    <property type="match status" value="1"/>
</dbReference>
<protein>
    <recommendedName>
        <fullName evidence="18">FAD-binding PCMH-type domain-containing protein</fullName>
    </recommendedName>
</protein>
<dbReference type="InterPro" id="IPR036318">
    <property type="entry name" value="FAD-bd_PCMH-like_sf"/>
</dbReference>
<dbReference type="InterPro" id="IPR037165">
    <property type="entry name" value="AldOxase/xan_DH_Mopterin-bd_sf"/>
</dbReference>
<dbReference type="Pfam" id="PF20256">
    <property type="entry name" value="MoCoBD_2"/>
    <property type="match status" value="1"/>
</dbReference>
<dbReference type="AlphaFoldDB" id="A0A9P0G0K2"/>
<dbReference type="InterPro" id="IPR046867">
    <property type="entry name" value="AldOxase/xan_DH_MoCoBD2"/>
</dbReference>
<feature type="binding site" evidence="17">
    <location>
        <position position="27"/>
    </location>
    <ligand>
        <name>[2Fe-2S] cluster</name>
        <dbReference type="ChEBI" id="CHEBI:190135"/>
        <label>1</label>
    </ligand>
</feature>
<dbReference type="Gene3D" id="1.10.150.120">
    <property type="entry name" value="[2Fe-2S]-binding domain"/>
    <property type="match status" value="1"/>
</dbReference>
<dbReference type="InterPro" id="IPR036856">
    <property type="entry name" value="Ald_Oxase/Xan_DH_a/b_sf"/>
</dbReference>
<dbReference type="PANTHER" id="PTHR11908:SF132">
    <property type="entry name" value="ALDEHYDE OXIDASE 1-RELATED"/>
    <property type="match status" value="1"/>
</dbReference>
<proteinExistence type="inferred from homology"/>
<dbReference type="InterPro" id="IPR036010">
    <property type="entry name" value="2Fe-2S_ferredoxin-like_sf"/>
</dbReference>
<evidence type="ECO:0000256" key="13">
    <source>
        <dbReference type="ARBA" id="ARBA00023140"/>
    </source>
</evidence>
<evidence type="ECO:0000256" key="17">
    <source>
        <dbReference type="PIRSR" id="PIRSR000127-3"/>
    </source>
</evidence>